<dbReference type="EC" id="2.5.1.-" evidence="3"/>
<sequence>MTKLKFGLIADGNRRWAKSKSLSTIEGHTQGFQTVKDIVFEYLYNNDKFDTLVVYTFSTENWNRSPLEVKNLMDLFENVCDSWKEDMIKKQVKVIHAGRKDHIPKSLTKKIIDLENETKKFKKFTLILCLDYSSHDEIRRAVKKGGNNFEKYLEVPSLDLIVRTSGEQRLSNFCLWQASYSELIFYDKFLPDLNNNDMDKIMAEYKSRNIRKGK</sequence>
<gene>
    <name evidence="4" type="ORF">AUJ23_02715</name>
</gene>
<dbReference type="HAMAP" id="MF_01139">
    <property type="entry name" value="ISPT"/>
    <property type="match status" value="1"/>
</dbReference>
<accession>A0A1J4U3F0</accession>
<organism evidence="4 5">
    <name type="scientific">Candidatus Magasanikbacteria bacterium CG1_02_32_51</name>
    <dbReference type="NCBI Taxonomy" id="1805238"/>
    <lineage>
        <taxon>Bacteria</taxon>
        <taxon>Candidatus Magasanikiibacteriota</taxon>
    </lineage>
</organism>
<proteinExistence type="inferred from homology"/>
<feature type="binding site" evidence="3">
    <location>
        <position position="28"/>
    </location>
    <ligand>
        <name>substrate</name>
    </ligand>
</feature>
<dbReference type="CDD" id="cd00475">
    <property type="entry name" value="Cis_IPPS"/>
    <property type="match status" value="1"/>
</dbReference>
<evidence type="ECO:0000313" key="5">
    <source>
        <dbReference type="Proteomes" id="UP000181941"/>
    </source>
</evidence>
<dbReference type="GO" id="GO:0016094">
    <property type="term" value="P:polyprenol biosynthetic process"/>
    <property type="evidence" value="ECO:0007669"/>
    <property type="project" value="TreeGrafter"/>
</dbReference>
<dbReference type="Proteomes" id="UP000181941">
    <property type="component" value="Unassembled WGS sequence"/>
</dbReference>
<feature type="active site" description="Proton acceptor" evidence="3">
    <location>
        <position position="61"/>
    </location>
</feature>
<feature type="binding site" evidence="3">
    <location>
        <position position="62"/>
    </location>
    <ligand>
        <name>substrate</name>
    </ligand>
</feature>
<dbReference type="Pfam" id="PF01255">
    <property type="entry name" value="Prenyltransf"/>
    <property type="match status" value="1"/>
</dbReference>
<evidence type="ECO:0000256" key="1">
    <source>
        <dbReference type="ARBA" id="ARBA00022679"/>
    </source>
</evidence>
<feature type="binding site" evidence="3">
    <location>
        <position position="11"/>
    </location>
    <ligand>
        <name>Mg(2+)</name>
        <dbReference type="ChEBI" id="CHEBI:18420"/>
    </ligand>
</feature>
<comment type="function">
    <text evidence="3">Catalyzes the condensation of isopentenyl diphosphate (IPP) with allylic pyrophosphates generating different type of terpenoids.</text>
</comment>
<dbReference type="GO" id="GO:0045547">
    <property type="term" value="F:ditrans,polycis-polyprenyl diphosphate synthase [(2E,6E)-farnesyl diphosphate specific] activity"/>
    <property type="evidence" value="ECO:0007669"/>
    <property type="project" value="TreeGrafter"/>
</dbReference>
<dbReference type="SUPFAM" id="SSF64005">
    <property type="entry name" value="Undecaprenyl diphosphate synthase"/>
    <property type="match status" value="1"/>
</dbReference>
<reference evidence="4 5" key="1">
    <citation type="journal article" date="2016" name="Environ. Microbiol.">
        <title>Genomic resolution of a cold subsurface aquifer community provides metabolic insights for novel microbes adapted to high CO concentrations.</title>
        <authorList>
            <person name="Probst A.J."/>
            <person name="Castelle C.J."/>
            <person name="Singh A."/>
            <person name="Brown C.T."/>
            <person name="Anantharaman K."/>
            <person name="Sharon I."/>
            <person name="Hug L.A."/>
            <person name="Burstein D."/>
            <person name="Emerson J.B."/>
            <person name="Thomas B.C."/>
            <person name="Banfield J.F."/>
        </authorList>
    </citation>
    <scope>NUCLEOTIDE SEQUENCE [LARGE SCALE GENOMIC DNA]</scope>
    <source>
        <strain evidence="4">CG1_02_32_51</strain>
    </source>
</reference>
<dbReference type="PANTHER" id="PTHR10291:SF43">
    <property type="entry name" value="DEHYDRODOLICHYL DIPHOSPHATE SYNTHASE COMPLEX SUBUNIT DHDDS"/>
    <property type="match status" value="1"/>
</dbReference>
<dbReference type="Gene3D" id="3.40.1180.10">
    <property type="entry name" value="Decaprenyl diphosphate synthase-like"/>
    <property type="match status" value="1"/>
</dbReference>
<keyword evidence="3" id="KW-0460">Magnesium</keyword>
<name>A0A1J4U3F0_9BACT</name>
<feature type="binding site" evidence="3">
    <location>
        <position position="182"/>
    </location>
    <ligand>
        <name>Mg(2+)</name>
        <dbReference type="ChEBI" id="CHEBI:18420"/>
    </ligand>
</feature>
<evidence type="ECO:0000313" key="4">
    <source>
        <dbReference type="EMBL" id="OIO18970.1"/>
    </source>
</evidence>
<dbReference type="EMBL" id="MNVC01000030">
    <property type="protein sequence ID" value="OIO18970.1"/>
    <property type="molecule type" value="Genomic_DNA"/>
</dbReference>
<dbReference type="AlphaFoldDB" id="A0A1J4U3F0"/>
<comment type="caution">
    <text evidence="3">Lacks conserved residue(s) required for the propagation of feature annotation.</text>
</comment>
<comment type="subunit">
    <text evidence="3">Homodimer.</text>
</comment>
<feature type="active site" evidence="3">
    <location>
        <position position="11"/>
    </location>
</feature>
<keyword evidence="3" id="KW-0479">Metal-binding</keyword>
<protein>
    <recommendedName>
        <fullName evidence="3">Isoprenyl transferase</fullName>
        <ecNumber evidence="3">2.5.1.-</ecNumber>
    </recommendedName>
</protein>
<feature type="binding site" evidence="3">
    <location>
        <begin position="169"/>
        <end position="171"/>
    </location>
    <ligand>
        <name>substrate</name>
    </ligand>
</feature>
<feature type="binding site" evidence="3">
    <location>
        <begin position="12"/>
        <end position="15"/>
    </location>
    <ligand>
        <name>substrate</name>
    </ligand>
</feature>
<dbReference type="NCBIfam" id="TIGR00055">
    <property type="entry name" value="uppS"/>
    <property type="match status" value="1"/>
</dbReference>
<evidence type="ECO:0000256" key="3">
    <source>
        <dbReference type="HAMAP-Rule" id="MF_01139"/>
    </source>
</evidence>
<feature type="binding site" evidence="3">
    <location>
        <begin position="58"/>
        <end position="60"/>
    </location>
    <ligand>
        <name>substrate</name>
    </ligand>
</feature>
<comment type="similarity">
    <text evidence="2">Belongs to the UPP synthase family. Z-FPP synthase subfamily.</text>
</comment>
<dbReference type="PANTHER" id="PTHR10291">
    <property type="entry name" value="DEHYDRODOLICHYL DIPHOSPHATE SYNTHASE FAMILY MEMBER"/>
    <property type="match status" value="1"/>
</dbReference>
<feature type="binding site" evidence="3">
    <location>
        <position position="64"/>
    </location>
    <ligand>
        <name>substrate</name>
    </ligand>
</feature>
<keyword evidence="1 3" id="KW-0808">Transferase</keyword>
<feature type="binding site" evidence="3">
    <location>
        <position position="163"/>
    </location>
    <ligand>
        <name>substrate</name>
    </ligand>
</feature>
<dbReference type="GO" id="GO:0000287">
    <property type="term" value="F:magnesium ion binding"/>
    <property type="evidence" value="ECO:0007669"/>
    <property type="project" value="UniProtKB-UniRule"/>
</dbReference>
<comment type="caution">
    <text evidence="4">The sequence shown here is derived from an EMBL/GenBank/DDBJ whole genome shotgun (WGS) entry which is preliminary data.</text>
</comment>
<comment type="cofactor">
    <cofactor evidence="3">
        <name>Mg(2+)</name>
        <dbReference type="ChEBI" id="CHEBI:18420"/>
    </cofactor>
    <text evidence="3">Binds 2 magnesium ions per subunit.</text>
</comment>
<dbReference type="InterPro" id="IPR001441">
    <property type="entry name" value="UPP_synth-like"/>
</dbReference>
<dbReference type="InterPro" id="IPR036424">
    <property type="entry name" value="UPP_synth-like_sf"/>
</dbReference>
<dbReference type="STRING" id="1805238.AUJ23_02715"/>
<feature type="binding site" evidence="3">
    <location>
        <position position="16"/>
    </location>
    <ligand>
        <name>substrate</name>
    </ligand>
</feature>
<evidence type="ECO:0000256" key="2">
    <source>
        <dbReference type="ARBA" id="ARBA00038453"/>
    </source>
</evidence>